<dbReference type="PANTHER" id="PTHR30087">
    <property type="entry name" value="INNER MEMBRANE PROTEIN"/>
    <property type="match status" value="1"/>
</dbReference>
<organism evidence="1 2">
    <name type="scientific">Listeria floridensis FSL S10-1187</name>
    <dbReference type="NCBI Taxonomy" id="1265817"/>
    <lineage>
        <taxon>Bacteria</taxon>
        <taxon>Bacillati</taxon>
        <taxon>Bacillota</taxon>
        <taxon>Bacilli</taxon>
        <taxon>Bacillales</taxon>
        <taxon>Listeriaceae</taxon>
        <taxon>Listeria</taxon>
    </lineage>
</organism>
<evidence type="ECO:0000313" key="1">
    <source>
        <dbReference type="EMBL" id="EUJ33663.1"/>
    </source>
</evidence>
<dbReference type="InterPro" id="IPR007553">
    <property type="entry name" value="2-thiour_desulf"/>
</dbReference>
<protein>
    <recommendedName>
        <fullName evidence="3">DUF523 domain-containing protein</fullName>
    </recommendedName>
</protein>
<dbReference type="PANTHER" id="PTHR30087:SF1">
    <property type="entry name" value="HYPOTHETICAL CYTOSOLIC PROTEIN"/>
    <property type="match status" value="1"/>
</dbReference>
<dbReference type="Proteomes" id="UP000019249">
    <property type="component" value="Unassembled WGS sequence"/>
</dbReference>
<dbReference type="Pfam" id="PF04463">
    <property type="entry name" value="2-thiour_desulf"/>
    <property type="match status" value="1"/>
</dbReference>
<proteinExistence type="predicted"/>
<name>A0ABN0RI75_9LIST</name>
<accession>A0ABN0RI75</accession>
<dbReference type="RefSeq" id="WP_149022924.1">
    <property type="nucleotide sequence ID" value="NZ_AODF01000001.1"/>
</dbReference>
<keyword evidence="2" id="KW-1185">Reference proteome</keyword>
<reference evidence="1 2" key="1">
    <citation type="journal article" date="2014" name="Int. J. Syst. Evol. Microbiol.">
        <title>Listeria floridensis sp. nov., Listeria aquatica sp. nov., Listeria cornellensis sp. nov., Listeria riparia sp. nov. and Listeria grandensis sp. nov., from agricultural and natural environments.</title>
        <authorList>
            <person name="den Bakker H.C."/>
            <person name="Warchocki S."/>
            <person name="Wright E.M."/>
            <person name="Allred A.F."/>
            <person name="Ahlstrom C."/>
            <person name="Manuel C.S."/>
            <person name="Stasiewicz M.J."/>
            <person name="Burrell A."/>
            <person name="Roof S."/>
            <person name="Strawn L."/>
            <person name="Fortes E.D."/>
            <person name="Nightingale K.K."/>
            <person name="Kephart D."/>
            <person name="Wiedmann M."/>
        </authorList>
    </citation>
    <scope>NUCLEOTIDE SEQUENCE [LARGE SCALE GENOMIC DNA]</scope>
    <source>
        <strain evidence="1 2">FSL S10-1187</strain>
    </source>
</reference>
<comment type="caution">
    <text evidence="1">The sequence shown here is derived from an EMBL/GenBank/DDBJ whole genome shotgun (WGS) entry which is preliminary data.</text>
</comment>
<dbReference type="EMBL" id="AODF01000001">
    <property type="protein sequence ID" value="EUJ33663.1"/>
    <property type="molecule type" value="Genomic_DNA"/>
</dbReference>
<sequence length="150" mass="16176">MKMVSACLAGIPCRYDGNHKENYELKELVIQGKAIALCPEVIGGLDIPRKPAEIVGGDGFDVWNGAARVKDIDGLDVTDAYLKGAKRTLERLERLKIETVILKEKSPSCGVCRIYDGTFSGKAKAGLGVTAAYLKLHGIEVLSDEEVKLG</sequence>
<evidence type="ECO:0000313" key="2">
    <source>
        <dbReference type="Proteomes" id="UP000019249"/>
    </source>
</evidence>
<evidence type="ECO:0008006" key="3">
    <source>
        <dbReference type="Google" id="ProtNLM"/>
    </source>
</evidence>
<gene>
    <name evidence="1" type="ORF">MFLO_00385</name>
</gene>